<gene>
    <name evidence="1" type="ORF">LCGC14_2663660</name>
</gene>
<protein>
    <submittedName>
        <fullName evidence="1">Uncharacterized protein</fullName>
    </submittedName>
</protein>
<comment type="caution">
    <text evidence="1">The sequence shown here is derived from an EMBL/GenBank/DDBJ whole genome shotgun (WGS) entry which is preliminary data.</text>
</comment>
<evidence type="ECO:0000313" key="1">
    <source>
        <dbReference type="EMBL" id="KKK96350.1"/>
    </source>
</evidence>
<reference evidence="1" key="1">
    <citation type="journal article" date="2015" name="Nature">
        <title>Complex archaea that bridge the gap between prokaryotes and eukaryotes.</title>
        <authorList>
            <person name="Spang A."/>
            <person name="Saw J.H."/>
            <person name="Jorgensen S.L."/>
            <person name="Zaremba-Niedzwiedzka K."/>
            <person name="Martijn J."/>
            <person name="Lind A.E."/>
            <person name="van Eijk R."/>
            <person name="Schleper C."/>
            <person name="Guy L."/>
            <person name="Ettema T.J."/>
        </authorList>
    </citation>
    <scope>NUCLEOTIDE SEQUENCE</scope>
</reference>
<accession>A0A0F9ADN2</accession>
<dbReference type="EMBL" id="LAZR01046524">
    <property type="protein sequence ID" value="KKK96350.1"/>
    <property type="molecule type" value="Genomic_DNA"/>
</dbReference>
<organism evidence="1">
    <name type="scientific">marine sediment metagenome</name>
    <dbReference type="NCBI Taxonomy" id="412755"/>
    <lineage>
        <taxon>unclassified sequences</taxon>
        <taxon>metagenomes</taxon>
        <taxon>ecological metagenomes</taxon>
    </lineage>
</organism>
<proteinExistence type="predicted"/>
<name>A0A0F9ADN2_9ZZZZ</name>
<dbReference type="AlphaFoldDB" id="A0A0F9ADN2"/>
<sequence length="78" mass="9514">MNREQRRYAYKMLKREHRDLHRRRDVTEKSTCPWCVELWRSEYIESIRRAFIDARWMDALVAESVAVETGDLGVLWEV</sequence>